<evidence type="ECO:0000313" key="2">
    <source>
        <dbReference type="Proteomes" id="UP000030649"/>
    </source>
</evidence>
<dbReference type="Proteomes" id="UP000030649">
    <property type="component" value="Unassembled WGS sequence"/>
</dbReference>
<accession>U1N7I4</accession>
<reference evidence="1 2" key="1">
    <citation type="journal article" date="2013" name="PLoS ONE">
        <title>Assembly-driven community genomics of a hypersaline microbial ecosystem.</title>
        <authorList>
            <person name="Podell S."/>
            <person name="Ugalde J.A."/>
            <person name="Narasingarao P."/>
            <person name="Banfield J.F."/>
            <person name="Heidelberg K.B."/>
            <person name="Allen E.E."/>
        </authorList>
    </citation>
    <scope>NUCLEOTIDE SEQUENCE [LARGE SCALE GENOMIC DNA]</scope>
    <source>
        <strain evidence="2">J07HQW1</strain>
    </source>
</reference>
<name>U1N7I4_9EURY</name>
<proteinExistence type="predicted"/>
<gene>
    <name evidence="1" type="ORF">J07HQW1_02466</name>
</gene>
<organism evidence="1 2">
    <name type="scientific">Haloquadratum walsbyi J07HQW1</name>
    <dbReference type="NCBI Taxonomy" id="1238424"/>
    <lineage>
        <taxon>Archaea</taxon>
        <taxon>Methanobacteriati</taxon>
        <taxon>Methanobacteriota</taxon>
        <taxon>Stenosarchaea group</taxon>
        <taxon>Halobacteria</taxon>
        <taxon>Halobacteriales</taxon>
        <taxon>Haloferacaceae</taxon>
        <taxon>Haloquadratum</taxon>
    </lineage>
</organism>
<dbReference type="EMBL" id="KE356560">
    <property type="protein sequence ID" value="ERG92423.1"/>
    <property type="molecule type" value="Genomic_DNA"/>
</dbReference>
<dbReference type="HOGENOM" id="CLU_2695681_0_0_2"/>
<dbReference type="AlphaFoldDB" id="U1N7I4"/>
<evidence type="ECO:0000313" key="1">
    <source>
        <dbReference type="EMBL" id="ERG92423.1"/>
    </source>
</evidence>
<protein>
    <submittedName>
        <fullName evidence="1">Uncharacterized protein</fullName>
    </submittedName>
</protein>
<sequence length="73" mass="8139">MKTITPKHLHYVREDQSLQVDSTPPVSVRLMIFSLRELEAVVTGEFLSDSPSAEIIKLWIVANDVRDSTTGIG</sequence>